<dbReference type="PANTHER" id="PTHR40708:SF1">
    <property type="entry name" value="RIKEN CDNA 1700113H08 GENE"/>
    <property type="match status" value="1"/>
</dbReference>
<evidence type="ECO:0000313" key="3">
    <source>
        <dbReference type="RefSeq" id="XP_008574769.1"/>
    </source>
</evidence>
<dbReference type="Pfam" id="PF15380">
    <property type="entry name" value="DUF4607"/>
    <property type="match status" value="1"/>
</dbReference>
<feature type="region of interest" description="Disordered" evidence="1">
    <location>
        <begin position="58"/>
        <end position="88"/>
    </location>
</feature>
<sequence length="289" mass="31280">MGPGGNKLGAVRKQEEGHCGWSGVEKVEGGKVGKWRVFPEITQSPVAFKRIPYTHENKIPTSPVSSVSSEEENYRTAGSSLVPSGERDEDPLFCTLREDINKRARGAPQQIWSSPFLEEQMAKKAIQPHSVNPVHLEAVGIHINRHMRFQNQPLSNSKGYSGSHIPVAPRSVWRSFPEAEQELSAADTGFQSRRRGASGNPVGRGAVAMAPETLPEHPHFPGGRRPGADTSLHGNLAGAPVPLLVGASPRGPPKRLTKVCSAAAPRPPRRFHTACSQALARPLVNAHLR</sequence>
<name>A0ABM0R2C8_GALVR</name>
<evidence type="ECO:0000256" key="1">
    <source>
        <dbReference type="SAM" id="MobiDB-lite"/>
    </source>
</evidence>
<protein>
    <submittedName>
        <fullName evidence="3">Uncharacterized protein C12orf42 homolog</fullName>
    </submittedName>
</protein>
<keyword evidence="2" id="KW-1185">Reference proteome</keyword>
<reference evidence="3" key="1">
    <citation type="submission" date="2025-08" db="UniProtKB">
        <authorList>
            <consortium name="RefSeq"/>
        </authorList>
    </citation>
    <scope>IDENTIFICATION</scope>
</reference>
<dbReference type="InterPro" id="IPR029288">
    <property type="entry name" value="DUF4607"/>
</dbReference>
<dbReference type="Proteomes" id="UP000694923">
    <property type="component" value="Unplaced"/>
</dbReference>
<accession>A0ABM0R2C8</accession>
<evidence type="ECO:0000313" key="2">
    <source>
        <dbReference type="Proteomes" id="UP000694923"/>
    </source>
</evidence>
<organism evidence="2 3">
    <name type="scientific">Galeopterus variegatus</name>
    <name type="common">Malayan flying lemur</name>
    <name type="synonym">Cynocephalus variegatus</name>
    <dbReference type="NCBI Taxonomy" id="482537"/>
    <lineage>
        <taxon>Eukaryota</taxon>
        <taxon>Metazoa</taxon>
        <taxon>Chordata</taxon>
        <taxon>Craniata</taxon>
        <taxon>Vertebrata</taxon>
        <taxon>Euteleostomi</taxon>
        <taxon>Mammalia</taxon>
        <taxon>Eutheria</taxon>
        <taxon>Euarchontoglires</taxon>
        <taxon>Dermoptera</taxon>
        <taxon>Cynocephalidae</taxon>
        <taxon>Galeopterus</taxon>
    </lineage>
</organism>
<gene>
    <name evidence="3" type="primary">LOC103593543</name>
</gene>
<dbReference type="GeneID" id="103593543"/>
<dbReference type="PANTHER" id="PTHR40708">
    <property type="entry name" value="RIKEN CDNA 1700113H08 GENE"/>
    <property type="match status" value="1"/>
</dbReference>
<proteinExistence type="predicted"/>
<dbReference type="RefSeq" id="XP_008574769.1">
    <property type="nucleotide sequence ID" value="XM_008576547.1"/>
</dbReference>